<keyword evidence="9" id="KW-0456">Lyase</keyword>
<dbReference type="Gene3D" id="1.20.200.10">
    <property type="entry name" value="Fumarase/aspartase (Central domain)"/>
    <property type="match status" value="1"/>
</dbReference>
<dbReference type="GO" id="GO:0004018">
    <property type="term" value="F:N6-(1,2-dicarboxyethyl)AMP AMP-lyase (fumarate-forming) activity"/>
    <property type="evidence" value="ECO:0007669"/>
    <property type="project" value="TreeGrafter"/>
</dbReference>
<dbReference type="SUPFAM" id="SSF48557">
    <property type="entry name" value="L-aspartase-like"/>
    <property type="match status" value="1"/>
</dbReference>
<gene>
    <name evidence="13" type="primary">adsl</name>
</gene>
<reference evidence="13" key="1">
    <citation type="submission" date="2025-08" db="UniProtKB">
        <authorList>
            <consortium name="Ensembl"/>
        </authorList>
    </citation>
    <scope>IDENTIFICATION</scope>
</reference>
<dbReference type="InterPro" id="IPR000362">
    <property type="entry name" value="Fumarate_lyase_fam"/>
</dbReference>
<sequence length="445" mass="50370">MAYNFSDRKKFTTWRKLWIYLAKAEKALGLPITDAQVLEMESHEKDIDFAMAADEERKLRHDVMAHVHTFAHCCPTAAPIIHLGATSLLYKGLWPLARVIDRLANFAEKYADLPTLGFTHYQPAQLTTVGKRACLWLQDLAMDMRNLQRARDDLRFRGVKGTTGTQASFLQLFQGDHDKVEELDRMVTEMAGFKKAYLVTGQTYSRKVDVDCLSSLASLGATVHKICTDIRLLANLKEIEEPFEKEQIGSSAMPYKRNPMRAERCCSLARHLVALMSDPLQTASVQWLERTLDDSANRRISLPESFLTADIILSTLQNITEGLVVYPKVIERHIRHELPFMATENIIMAMVKAGGNRQDCHEKIRVLSQEAAAVVKQEGGDNDLLARVQGDPYFAPILGQLDTILDPKTFIGRAPQQVSRFLSEEVRPQLEPYKAKMDVKIELEL</sequence>
<feature type="domain" description="Adenylosuccinate lyase C-terminal" evidence="12">
    <location>
        <begin position="338"/>
        <end position="422"/>
    </location>
</feature>
<keyword evidence="8" id="KW-0658">Purine biosynthesis</keyword>
<comment type="catalytic activity">
    <reaction evidence="1">
        <text>(2S)-2-[5-amino-1-(5-phospho-beta-D-ribosyl)imidazole-4-carboxamido]succinate = 5-amino-1-(5-phospho-beta-D-ribosyl)imidazole-4-carboxamide + fumarate</text>
        <dbReference type="Rhea" id="RHEA:23920"/>
        <dbReference type="ChEBI" id="CHEBI:29806"/>
        <dbReference type="ChEBI" id="CHEBI:58443"/>
        <dbReference type="ChEBI" id="CHEBI:58475"/>
        <dbReference type="EC" id="4.3.2.2"/>
    </reaction>
</comment>
<dbReference type="SMART" id="SM00998">
    <property type="entry name" value="ADSL_C"/>
    <property type="match status" value="1"/>
</dbReference>
<evidence type="ECO:0000313" key="13">
    <source>
        <dbReference type="Ensembl" id="ENSDLAP00005065468.1"/>
    </source>
</evidence>
<dbReference type="Gene3D" id="1.10.40.30">
    <property type="entry name" value="Fumarase/aspartase (C-terminal domain)"/>
    <property type="match status" value="1"/>
</dbReference>
<evidence type="ECO:0000256" key="11">
    <source>
        <dbReference type="ARBA" id="ARBA00047513"/>
    </source>
</evidence>
<keyword evidence="14" id="KW-1185">Reference proteome</keyword>
<reference evidence="13" key="2">
    <citation type="submission" date="2025-09" db="UniProtKB">
        <authorList>
            <consortium name="Ensembl"/>
        </authorList>
    </citation>
    <scope>IDENTIFICATION</scope>
</reference>
<dbReference type="InterPro" id="IPR024083">
    <property type="entry name" value="Fumarase/histidase_N"/>
</dbReference>
<dbReference type="GO" id="GO:0070626">
    <property type="term" value="F:(S)-2-(5-amino-1-(5-phospho-D-ribosyl)imidazole-4-carboxamido) succinate lyase (fumarate-forming) activity"/>
    <property type="evidence" value="ECO:0007669"/>
    <property type="project" value="TreeGrafter"/>
</dbReference>
<evidence type="ECO:0000256" key="2">
    <source>
        <dbReference type="ARBA" id="ARBA00004706"/>
    </source>
</evidence>
<dbReference type="CDD" id="cd03302">
    <property type="entry name" value="Adenylsuccinate_lyase_2"/>
    <property type="match status" value="1"/>
</dbReference>
<dbReference type="Proteomes" id="UP000694389">
    <property type="component" value="Unassembled WGS sequence"/>
</dbReference>
<evidence type="ECO:0000256" key="7">
    <source>
        <dbReference type="ARBA" id="ARBA00017058"/>
    </source>
</evidence>
<organism evidence="13 14">
    <name type="scientific">Dicentrarchus labrax</name>
    <name type="common">European seabass</name>
    <name type="synonym">Morone labrax</name>
    <dbReference type="NCBI Taxonomy" id="13489"/>
    <lineage>
        <taxon>Eukaryota</taxon>
        <taxon>Metazoa</taxon>
        <taxon>Chordata</taxon>
        <taxon>Craniata</taxon>
        <taxon>Vertebrata</taxon>
        <taxon>Euteleostomi</taxon>
        <taxon>Actinopterygii</taxon>
        <taxon>Neopterygii</taxon>
        <taxon>Teleostei</taxon>
        <taxon>Neoteleostei</taxon>
        <taxon>Acanthomorphata</taxon>
        <taxon>Eupercaria</taxon>
        <taxon>Moronidae</taxon>
        <taxon>Dicentrarchus</taxon>
    </lineage>
</organism>
<dbReference type="EC" id="4.3.2.2" evidence="6"/>
<dbReference type="Pfam" id="PF00206">
    <property type="entry name" value="Lyase_1"/>
    <property type="match status" value="1"/>
</dbReference>
<dbReference type="Gene3D" id="1.10.275.10">
    <property type="entry name" value="Fumarase/aspartase (N-terminal domain)"/>
    <property type="match status" value="1"/>
</dbReference>
<comment type="catalytic activity">
    <reaction evidence="11">
        <text>N(6)-(1,2-dicarboxyethyl)-AMP = fumarate + AMP</text>
        <dbReference type="Rhea" id="RHEA:16853"/>
        <dbReference type="ChEBI" id="CHEBI:29806"/>
        <dbReference type="ChEBI" id="CHEBI:57567"/>
        <dbReference type="ChEBI" id="CHEBI:456215"/>
        <dbReference type="EC" id="4.3.2.2"/>
    </reaction>
</comment>
<dbReference type="AlphaFoldDB" id="A0A8P4K2X5"/>
<dbReference type="FunFam" id="1.10.40.30:FF:000005">
    <property type="entry name" value="Adenylosuccinate lyase"/>
    <property type="match status" value="1"/>
</dbReference>
<evidence type="ECO:0000256" key="5">
    <source>
        <dbReference type="ARBA" id="ARBA00011668"/>
    </source>
</evidence>
<dbReference type="InterPro" id="IPR020557">
    <property type="entry name" value="Fumarate_lyase_CS"/>
</dbReference>
<protein>
    <recommendedName>
        <fullName evidence="7">Adenylosuccinate lyase</fullName>
        <ecNumber evidence="6">4.3.2.2</ecNumber>
    </recommendedName>
    <alternativeName>
        <fullName evidence="10">Adenylosuccinase</fullName>
    </alternativeName>
</protein>
<comment type="pathway">
    <text evidence="3">Purine metabolism; AMP biosynthesis via de novo pathway; AMP from IMP: step 2/2.</text>
</comment>
<dbReference type="InterPro" id="IPR008948">
    <property type="entry name" value="L-Aspartase-like"/>
</dbReference>
<name>A0A8P4K2X5_DICLA</name>
<proteinExistence type="inferred from homology"/>
<dbReference type="Pfam" id="PF10397">
    <property type="entry name" value="ADSL_C"/>
    <property type="match status" value="1"/>
</dbReference>
<dbReference type="PANTHER" id="PTHR43172">
    <property type="entry name" value="ADENYLOSUCCINATE LYASE"/>
    <property type="match status" value="1"/>
</dbReference>
<dbReference type="Ensembl" id="ENSDLAT00005089459.1">
    <property type="protein sequence ID" value="ENSDLAP00005065468.1"/>
    <property type="gene ID" value="ENSDLAG00005031872.1"/>
</dbReference>
<evidence type="ECO:0000256" key="3">
    <source>
        <dbReference type="ARBA" id="ARBA00004734"/>
    </source>
</evidence>
<evidence type="ECO:0000256" key="9">
    <source>
        <dbReference type="ARBA" id="ARBA00023239"/>
    </source>
</evidence>
<evidence type="ECO:0000259" key="12">
    <source>
        <dbReference type="SMART" id="SM00998"/>
    </source>
</evidence>
<dbReference type="PROSITE" id="PS00163">
    <property type="entry name" value="FUMARATE_LYASES"/>
    <property type="match status" value="1"/>
</dbReference>
<evidence type="ECO:0000256" key="1">
    <source>
        <dbReference type="ARBA" id="ARBA00000598"/>
    </source>
</evidence>
<dbReference type="InterPro" id="IPR022761">
    <property type="entry name" value="Fumarate_lyase_N"/>
</dbReference>
<comment type="similarity">
    <text evidence="4">Belongs to the lyase 1 family. Adenylosuccinate lyase subfamily.</text>
</comment>
<evidence type="ECO:0000313" key="14">
    <source>
        <dbReference type="Proteomes" id="UP000694389"/>
    </source>
</evidence>
<dbReference type="GO" id="GO:0005829">
    <property type="term" value="C:cytosol"/>
    <property type="evidence" value="ECO:0007669"/>
    <property type="project" value="TreeGrafter"/>
</dbReference>
<dbReference type="Gene3D" id="1.10.275.60">
    <property type="match status" value="1"/>
</dbReference>
<dbReference type="PANTHER" id="PTHR43172:SF1">
    <property type="entry name" value="ADENYLOSUCCINATE LYASE"/>
    <property type="match status" value="1"/>
</dbReference>
<comment type="pathway">
    <text evidence="2">Purine metabolism; IMP biosynthesis via de novo pathway; 5-amino-1-(5-phospho-D-ribosyl)imidazole-4-carboxamide from 5-amino-1-(5-phospho-D-ribosyl)imidazole-4-carboxylate: step 2/2.</text>
</comment>
<evidence type="ECO:0000256" key="10">
    <source>
        <dbReference type="ARBA" id="ARBA00030717"/>
    </source>
</evidence>
<comment type="subunit">
    <text evidence="5">Homotetramer. Residues from neighboring subunits contribute catalytic and substrate-binding residues to each active site.</text>
</comment>
<dbReference type="GeneTree" id="ENSGT00950000183122"/>
<dbReference type="InterPro" id="IPR019468">
    <property type="entry name" value="AdenyloSucc_lyase_C"/>
</dbReference>
<dbReference type="GO" id="GO:0044208">
    <property type="term" value="P:'de novo' AMP biosynthetic process"/>
    <property type="evidence" value="ECO:0007669"/>
    <property type="project" value="TreeGrafter"/>
</dbReference>
<accession>A0A8P4K2X5</accession>
<evidence type="ECO:0000256" key="8">
    <source>
        <dbReference type="ARBA" id="ARBA00022755"/>
    </source>
</evidence>
<evidence type="ECO:0000256" key="6">
    <source>
        <dbReference type="ARBA" id="ARBA00012339"/>
    </source>
</evidence>
<dbReference type="PRINTS" id="PR00149">
    <property type="entry name" value="FUMRATELYASE"/>
</dbReference>
<evidence type="ECO:0000256" key="4">
    <source>
        <dbReference type="ARBA" id="ARBA00008273"/>
    </source>
</evidence>